<evidence type="ECO:0000256" key="1">
    <source>
        <dbReference type="ARBA" id="ARBA00004429"/>
    </source>
</evidence>
<keyword evidence="5 8" id="KW-0812">Transmembrane</keyword>
<dbReference type="PANTHER" id="PTHR43357:SF4">
    <property type="entry name" value="INNER MEMBRANE ABC TRANSPORTER PERMEASE PROTEIN YDCV"/>
    <property type="match status" value="1"/>
</dbReference>
<dbReference type="Gene3D" id="1.10.3720.10">
    <property type="entry name" value="MetI-like"/>
    <property type="match status" value="1"/>
</dbReference>
<dbReference type="eggNOG" id="COG1177">
    <property type="taxonomic scope" value="Bacteria"/>
</dbReference>
<name>A0A0R1SJX0_9LACO</name>
<evidence type="ECO:0000256" key="2">
    <source>
        <dbReference type="ARBA" id="ARBA00022448"/>
    </source>
</evidence>
<evidence type="ECO:0000256" key="7">
    <source>
        <dbReference type="ARBA" id="ARBA00023136"/>
    </source>
</evidence>
<keyword evidence="4" id="KW-0997">Cell inner membrane</keyword>
<feature type="transmembrane region" description="Helical" evidence="8">
    <location>
        <begin position="12"/>
        <end position="31"/>
    </location>
</feature>
<feature type="transmembrane region" description="Helical" evidence="8">
    <location>
        <begin position="43"/>
        <end position="60"/>
    </location>
</feature>
<dbReference type="GO" id="GO:0005886">
    <property type="term" value="C:plasma membrane"/>
    <property type="evidence" value="ECO:0007669"/>
    <property type="project" value="UniProtKB-SubCell"/>
</dbReference>
<dbReference type="InterPro" id="IPR035906">
    <property type="entry name" value="MetI-like_sf"/>
</dbReference>
<organism evidence="10 11">
    <name type="scientific">Companilactobacillus versmoldensis DSM 14857 = KCTC 3814</name>
    <dbReference type="NCBI Taxonomy" id="1423815"/>
    <lineage>
        <taxon>Bacteria</taxon>
        <taxon>Bacillati</taxon>
        <taxon>Bacillota</taxon>
        <taxon>Bacilli</taxon>
        <taxon>Lactobacillales</taxon>
        <taxon>Lactobacillaceae</taxon>
        <taxon>Companilactobacillus</taxon>
    </lineage>
</organism>
<keyword evidence="3" id="KW-1003">Cell membrane</keyword>
<comment type="similarity">
    <text evidence="8">Belongs to the binding-protein-dependent transport system permease family.</text>
</comment>
<feature type="domain" description="ABC transmembrane type-1" evidence="9">
    <location>
        <begin position="1"/>
        <end position="164"/>
    </location>
</feature>
<comment type="caution">
    <text evidence="10">The sequence shown here is derived from an EMBL/GenBank/DDBJ whole genome shotgun (WGS) entry which is preliminary data.</text>
</comment>
<keyword evidence="11" id="KW-1185">Reference proteome</keyword>
<reference evidence="10 11" key="1">
    <citation type="journal article" date="2015" name="Genome Announc.">
        <title>Expanding the biotechnology potential of lactobacilli through comparative genomics of 213 strains and associated genera.</title>
        <authorList>
            <person name="Sun Z."/>
            <person name="Harris H.M."/>
            <person name="McCann A."/>
            <person name="Guo C."/>
            <person name="Argimon S."/>
            <person name="Zhang W."/>
            <person name="Yang X."/>
            <person name="Jeffery I.B."/>
            <person name="Cooney J.C."/>
            <person name="Kagawa T.F."/>
            <person name="Liu W."/>
            <person name="Song Y."/>
            <person name="Salvetti E."/>
            <person name="Wrobel A."/>
            <person name="Rasinkangas P."/>
            <person name="Parkhill J."/>
            <person name="Rea M.C."/>
            <person name="O'Sullivan O."/>
            <person name="Ritari J."/>
            <person name="Douillard F.P."/>
            <person name="Paul Ross R."/>
            <person name="Yang R."/>
            <person name="Briner A.E."/>
            <person name="Felis G.E."/>
            <person name="de Vos W.M."/>
            <person name="Barrangou R."/>
            <person name="Klaenhammer T.R."/>
            <person name="Caufield P.W."/>
            <person name="Cui Y."/>
            <person name="Zhang H."/>
            <person name="O'Toole P.W."/>
        </authorList>
    </citation>
    <scope>NUCLEOTIDE SEQUENCE [LARGE SCALE GENOMIC DNA]</scope>
    <source>
        <strain evidence="10 11">DSM 14857</strain>
    </source>
</reference>
<dbReference type="GO" id="GO:0055085">
    <property type="term" value="P:transmembrane transport"/>
    <property type="evidence" value="ECO:0007669"/>
    <property type="project" value="InterPro"/>
</dbReference>
<comment type="subcellular location">
    <subcellularLocation>
        <location evidence="1">Cell inner membrane</location>
        <topology evidence="1">Multi-pass membrane protein</topology>
    </subcellularLocation>
    <subcellularLocation>
        <location evidence="8">Cell membrane</location>
        <topology evidence="8">Multi-pass membrane protein</topology>
    </subcellularLocation>
</comment>
<dbReference type="CDD" id="cd06261">
    <property type="entry name" value="TM_PBP2"/>
    <property type="match status" value="1"/>
</dbReference>
<dbReference type="AlphaFoldDB" id="A0A0R1SJX0"/>
<evidence type="ECO:0000256" key="5">
    <source>
        <dbReference type="ARBA" id="ARBA00022692"/>
    </source>
</evidence>
<evidence type="ECO:0000313" key="11">
    <source>
        <dbReference type="Proteomes" id="UP000051647"/>
    </source>
</evidence>
<evidence type="ECO:0000313" key="10">
    <source>
        <dbReference type="EMBL" id="KRL67892.1"/>
    </source>
</evidence>
<evidence type="ECO:0000256" key="6">
    <source>
        <dbReference type="ARBA" id="ARBA00022989"/>
    </source>
</evidence>
<dbReference type="RefSeq" id="WP_076613316.1">
    <property type="nucleotide sequence ID" value="NZ_AZFA01000003.1"/>
</dbReference>
<keyword evidence="6 8" id="KW-1133">Transmembrane helix</keyword>
<keyword evidence="7 8" id="KW-0472">Membrane</keyword>
<proteinExistence type="inferred from homology"/>
<evidence type="ECO:0000256" key="4">
    <source>
        <dbReference type="ARBA" id="ARBA00022519"/>
    </source>
</evidence>
<dbReference type="SUPFAM" id="SSF161098">
    <property type="entry name" value="MetI-like"/>
    <property type="match status" value="1"/>
</dbReference>
<dbReference type="InterPro" id="IPR000515">
    <property type="entry name" value="MetI-like"/>
</dbReference>
<gene>
    <name evidence="10" type="ORF">FC27_GL001430</name>
</gene>
<evidence type="ECO:0000259" key="9">
    <source>
        <dbReference type="PROSITE" id="PS50928"/>
    </source>
</evidence>
<dbReference type="Pfam" id="PF00528">
    <property type="entry name" value="BPD_transp_1"/>
    <property type="match status" value="1"/>
</dbReference>
<accession>A0A0R1SJX0</accession>
<feature type="transmembrane region" description="Helical" evidence="8">
    <location>
        <begin position="104"/>
        <end position="123"/>
    </location>
</feature>
<dbReference type="EMBL" id="AZFA01000003">
    <property type="protein sequence ID" value="KRL67892.1"/>
    <property type="molecule type" value="Genomic_DNA"/>
</dbReference>
<dbReference type="PANTHER" id="PTHR43357">
    <property type="entry name" value="INNER MEMBRANE ABC TRANSPORTER PERMEASE PROTEIN YDCV"/>
    <property type="match status" value="1"/>
</dbReference>
<protein>
    <submittedName>
        <fullName evidence="10">ABC transporter permease</fullName>
    </submittedName>
</protein>
<dbReference type="PATRIC" id="fig|1423815.3.peg.1465"/>
<dbReference type="PROSITE" id="PS50928">
    <property type="entry name" value="ABC_TM1"/>
    <property type="match status" value="1"/>
</dbReference>
<sequence>MSHYDFRGRKLLNLLIYLPLIIPSTALITNMDFMMIKYGINGSYFGVVSVHCMFCLPYAIKLLEDNLALYGDKYEGVSTNLGANWWQTFIRVTLPLSKNGLKGAILMTYIVSMTQYLATLMIGDGKYLTLSVRMFPFTQAGRYKIAAIYAITFLIVTIIPLYIIEKVLIFRRGRHLS</sequence>
<evidence type="ECO:0000256" key="3">
    <source>
        <dbReference type="ARBA" id="ARBA00022475"/>
    </source>
</evidence>
<feature type="transmembrane region" description="Helical" evidence="8">
    <location>
        <begin position="143"/>
        <end position="164"/>
    </location>
</feature>
<dbReference type="Proteomes" id="UP000051647">
    <property type="component" value="Unassembled WGS sequence"/>
</dbReference>
<evidence type="ECO:0000256" key="8">
    <source>
        <dbReference type="RuleBase" id="RU363032"/>
    </source>
</evidence>
<dbReference type="STRING" id="1423815.FC27_GL001430"/>
<keyword evidence="2 8" id="KW-0813">Transport</keyword>